<dbReference type="Proteomes" id="UP001210339">
    <property type="component" value="Chromosome"/>
</dbReference>
<reference evidence="4 5" key="1">
    <citation type="submission" date="2023-01" db="EMBL/GenBank/DDBJ databases">
        <authorList>
            <person name="Lee S.H."/>
            <person name="Jung H.S."/>
            <person name="Yun J.U."/>
        </authorList>
    </citation>
    <scope>NUCLEOTIDE SEQUENCE [LARGE SCALE GENOMIC DNA]</scope>
    <source>
        <strain evidence="4 5">CBA3646</strain>
    </source>
</reference>
<dbReference type="InterPro" id="IPR050197">
    <property type="entry name" value="Aldolase_class_II_sugar_metab"/>
</dbReference>
<dbReference type="PANTHER" id="PTHR22789">
    <property type="entry name" value="FUCULOSE PHOSPHATE ALDOLASE"/>
    <property type="match status" value="1"/>
</dbReference>
<protein>
    <submittedName>
        <fullName evidence="4">Class II aldolase/adducin family protein</fullName>
    </submittedName>
</protein>
<dbReference type="InterPro" id="IPR036409">
    <property type="entry name" value="Aldolase_II/adducin_N_sf"/>
</dbReference>
<organism evidence="4 5">
    <name type="scientific">Peptoniphilus equinus</name>
    <dbReference type="NCBI Taxonomy" id="3016343"/>
    <lineage>
        <taxon>Bacteria</taxon>
        <taxon>Bacillati</taxon>
        <taxon>Bacillota</taxon>
        <taxon>Tissierellia</taxon>
        <taxon>Tissierellales</taxon>
        <taxon>Peptoniphilaceae</taxon>
        <taxon>Peptoniphilus</taxon>
    </lineage>
</organism>
<evidence type="ECO:0000259" key="3">
    <source>
        <dbReference type="SMART" id="SM01007"/>
    </source>
</evidence>
<dbReference type="Pfam" id="PF00596">
    <property type="entry name" value="Aldolase_II"/>
    <property type="match status" value="1"/>
</dbReference>
<accession>A0ABY7QRZ5</accession>
<dbReference type="InterPro" id="IPR001303">
    <property type="entry name" value="Aldolase_II/adducin_N"/>
</dbReference>
<dbReference type="RefSeq" id="WP_271191086.1">
    <property type="nucleotide sequence ID" value="NZ_CP115667.1"/>
</dbReference>
<name>A0ABY7QRZ5_9FIRM</name>
<evidence type="ECO:0000313" key="4">
    <source>
        <dbReference type="EMBL" id="WBW49554.1"/>
    </source>
</evidence>
<keyword evidence="1" id="KW-0479">Metal-binding</keyword>
<evidence type="ECO:0000256" key="2">
    <source>
        <dbReference type="ARBA" id="ARBA00023239"/>
    </source>
</evidence>
<evidence type="ECO:0000256" key="1">
    <source>
        <dbReference type="ARBA" id="ARBA00022723"/>
    </source>
</evidence>
<dbReference type="PANTHER" id="PTHR22789:SF0">
    <property type="entry name" value="3-OXO-TETRONATE 4-PHOSPHATE DECARBOXYLASE-RELATED"/>
    <property type="match status" value="1"/>
</dbReference>
<proteinExistence type="predicted"/>
<sequence>MNYRKALVDAGRRMYETKLVAGTSGNISIKENDNSFYITPSGRDYMSITEADIVRIDREGKPFDSAQVPSSEWRMHLEVYKTYPHYRAIIHTHSTFATVFSIVREDIPLISIEMKPFIGGELRVAPFAEAGSLALAQKILPYLATTNSCLLANHGAISCGVDLDSAFTAAEYVEDLSKLYYYARTVGHVHVIGESC</sequence>
<dbReference type="EMBL" id="CP115667">
    <property type="protein sequence ID" value="WBW49554.1"/>
    <property type="molecule type" value="Genomic_DNA"/>
</dbReference>
<dbReference type="Gene3D" id="3.40.225.10">
    <property type="entry name" value="Class II aldolase/adducin N-terminal domain"/>
    <property type="match status" value="1"/>
</dbReference>
<dbReference type="SMART" id="SM01007">
    <property type="entry name" value="Aldolase_II"/>
    <property type="match status" value="1"/>
</dbReference>
<dbReference type="SUPFAM" id="SSF53639">
    <property type="entry name" value="AraD/HMP-PK domain-like"/>
    <property type="match status" value="1"/>
</dbReference>
<gene>
    <name evidence="4" type="ORF">O6R05_06040</name>
</gene>
<feature type="domain" description="Class II aldolase/adducin N-terminal" evidence="3">
    <location>
        <begin position="5"/>
        <end position="181"/>
    </location>
</feature>
<evidence type="ECO:0000313" key="5">
    <source>
        <dbReference type="Proteomes" id="UP001210339"/>
    </source>
</evidence>
<keyword evidence="2" id="KW-0456">Lyase</keyword>
<keyword evidence="5" id="KW-1185">Reference proteome</keyword>